<proteinExistence type="predicted"/>
<evidence type="ECO:0000313" key="1">
    <source>
        <dbReference type="EMBL" id="RKK02039.1"/>
    </source>
</evidence>
<dbReference type="AlphaFoldDB" id="A0A3A9JSV6"/>
<dbReference type="EMBL" id="RFLX01000001">
    <property type="protein sequence ID" value="RMI27009.1"/>
    <property type="molecule type" value="Genomic_DNA"/>
</dbReference>
<comment type="caution">
    <text evidence="1">The sequence shown here is derived from an EMBL/GenBank/DDBJ whole genome shotgun (WGS) entry which is preliminary data.</text>
</comment>
<evidence type="ECO:0000313" key="4">
    <source>
        <dbReference type="Proteomes" id="UP000278036"/>
    </source>
</evidence>
<dbReference type="Proteomes" id="UP000274097">
    <property type="component" value="Unassembled WGS sequence"/>
</dbReference>
<dbReference type="EMBL" id="RAQU01000190">
    <property type="protein sequence ID" value="RKK02039.1"/>
    <property type="molecule type" value="Genomic_DNA"/>
</dbReference>
<protein>
    <submittedName>
        <fullName evidence="1">Uncharacterized protein</fullName>
    </submittedName>
</protein>
<organism evidence="1 4">
    <name type="scientific">Teichococcus wenyumeiae</name>
    <dbReference type="NCBI Taxonomy" id="2478470"/>
    <lineage>
        <taxon>Bacteria</taxon>
        <taxon>Pseudomonadati</taxon>
        <taxon>Pseudomonadota</taxon>
        <taxon>Alphaproteobacteria</taxon>
        <taxon>Acetobacterales</taxon>
        <taxon>Roseomonadaceae</taxon>
        <taxon>Roseomonas</taxon>
    </lineage>
</organism>
<reference evidence="1 4" key="1">
    <citation type="submission" date="2018-09" db="EMBL/GenBank/DDBJ databases">
        <title>Roseomonas sp. nov., isolated from feces of Tibetan antelopes in the Qinghai-Tibet plateau, China.</title>
        <authorList>
            <person name="Tian Z."/>
        </authorList>
    </citation>
    <scope>NUCLEOTIDE SEQUENCE [LARGE SCALE GENOMIC DNA]</scope>
    <source>
        <strain evidence="2 3">Z23</strain>
        <strain evidence="1 4">Z24</strain>
    </source>
</reference>
<name>A0A3A9JSV6_9PROT</name>
<evidence type="ECO:0000313" key="2">
    <source>
        <dbReference type="EMBL" id="RMI27009.1"/>
    </source>
</evidence>
<dbReference type="InParanoid" id="A0A3A9JSV6"/>
<keyword evidence="3" id="KW-1185">Reference proteome</keyword>
<gene>
    <name evidence="1" type="ORF">D6Z83_21845</name>
    <name evidence="2" type="ORF">EBE87_01105</name>
</gene>
<evidence type="ECO:0000313" key="3">
    <source>
        <dbReference type="Proteomes" id="UP000274097"/>
    </source>
</evidence>
<dbReference type="Proteomes" id="UP000278036">
    <property type="component" value="Unassembled WGS sequence"/>
</dbReference>
<sequence length="69" mass="7272">MWADHLWPWTGGTGQDVLISIGMTRALDGIAAGAPADTPSTGTCRHPWAIAAPELALPPSLHRSVMLAR</sequence>
<accession>A0A3A9JSV6</accession>